<accession>A0A9X3HV23</accession>
<dbReference type="EMBL" id="JAKRRY010000001">
    <property type="protein sequence ID" value="MCW8344783.1"/>
    <property type="molecule type" value="Genomic_DNA"/>
</dbReference>
<evidence type="ECO:0000313" key="1">
    <source>
        <dbReference type="EMBL" id="MCW8344783.1"/>
    </source>
</evidence>
<evidence type="ECO:0000313" key="2">
    <source>
        <dbReference type="Proteomes" id="UP001155587"/>
    </source>
</evidence>
<organism evidence="1 2">
    <name type="scientific">Vibrio qingdaonensis</name>
    <dbReference type="NCBI Taxonomy" id="2829491"/>
    <lineage>
        <taxon>Bacteria</taxon>
        <taxon>Pseudomonadati</taxon>
        <taxon>Pseudomonadota</taxon>
        <taxon>Gammaproteobacteria</taxon>
        <taxon>Vibrionales</taxon>
        <taxon>Vibrionaceae</taxon>
        <taxon>Vibrio</taxon>
    </lineage>
</organism>
<dbReference type="AlphaFoldDB" id="A0A9X3HV23"/>
<protein>
    <submittedName>
        <fullName evidence="1">Uncharacterized protein</fullName>
    </submittedName>
</protein>
<keyword evidence="2" id="KW-1185">Reference proteome</keyword>
<gene>
    <name evidence="1" type="ORF">MD535_01925</name>
</gene>
<reference evidence="1" key="1">
    <citation type="submission" date="2022-02" db="EMBL/GenBank/DDBJ databases">
        <title>Vibrio sp. nov, a new bacterium isolated from seawater.</title>
        <authorList>
            <person name="Yuan Y."/>
        </authorList>
    </citation>
    <scope>NUCLEOTIDE SEQUENCE</scope>
    <source>
        <strain evidence="1">ZSDZ65</strain>
    </source>
</reference>
<sequence length="87" mass="9903">MKMSLAIFMSNEDSGIELARSNEVSENELLAQWHAIPRAKNITSHFLVLMSGHEHINAKFIDDPALNQLLHLWGKFDSFYQDLSECG</sequence>
<dbReference type="Proteomes" id="UP001155587">
    <property type="component" value="Unassembled WGS sequence"/>
</dbReference>
<dbReference type="RefSeq" id="WP_265673226.1">
    <property type="nucleotide sequence ID" value="NZ_JAKRRY010000001.1"/>
</dbReference>
<comment type="caution">
    <text evidence="1">The sequence shown here is derived from an EMBL/GenBank/DDBJ whole genome shotgun (WGS) entry which is preliminary data.</text>
</comment>
<name>A0A9X3HV23_9VIBR</name>
<proteinExistence type="predicted"/>